<dbReference type="Gene3D" id="1.20.1250.20">
    <property type="entry name" value="MFS general substrate transporter like domains"/>
    <property type="match status" value="1"/>
</dbReference>
<sequence length="541" mass="59913">MAEDMFEMDVPGTEQLIDADHLLDTAHAKGTSDIVLIPPPTTAGADPLRWNLFQKYYQLFLLALYACAFSYGENTLGAAWTTVSEETNVSLTNMNGGSALNYLLLGFVNIFWIPTAMKIGRRPVFLASTVVCMCAAIWLGKFHGTAQWMLAMVLNGVGTSAYQAVIQLSVFDMFFAHQRGRALSYYLFGQQLGSILGLITGGSIADGPGWRWSQYIVAIIDGGVLVLLFLTFEETLFPRFLFSRTTGPSSVAQTQVVKNVDRKETTSASVDAQSPSETTSESELASFFPKRSYIQKLRLWVYYPQDRTTYWQYFRRPFLLFTFPNIVIAGVIFAFGCTAGIVSFNTISEILTEPPYNWSTTSTGLVFLAALVGNFVGWATGVLSDYVVIFLARRNQGVKEPEMRLWTLCLSFVYAAVGYQLYGWGADSGMHWMTIAFGVGAMIAHQVSACSIATAYAMECFPGIAGELVVVLAICSSCINFAISYSVQPFIDAAGYGYTFLFFGLCVLCSMVAAIPTYIYGKSWRRRAAPKWRLWLAEREM</sequence>
<dbReference type="InterPro" id="IPR020846">
    <property type="entry name" value="MFS_dom"/>
</dbReference>
<feature type="transmembrane region" description="Helical" evidence="5">
    <location>
        <begin position="212"/>
        <end position="232"/>
    </location>
</feature>
<feature type="transmembrane region" description="Helical" evidence="5">
    <location>
        <begin position="124"/>
        <end position="142"/>
    </location>
</feature>
<dbReference type="InterPro" id="IPR036259">
    <property type="entry name" value="MFS_trans_sf"/>
</dbReference>
<evidence type="ECO:0000259" key="6">
    <source>
        <dbReference type="PROSITE" id="PS50850"/>
    </source>
</evidence>
<feature type="transmembrane region" description="Helical" evidence="5">
    <location>
        <begin position="499"/>
        <end position="521"/>
    </location>
</feature>
<reference evidence="7 8" key="1">
    <citation type="submission" date="2015-01" db="EMBL/GenBank/DDBJ databases">
        <title>The Genome Sequence of Capronia semiimmersa CBS27337.</title>
        <authorList>
            <consortium name="The Broad Institute Genomics Platform"/>
            <person name="Cuomo C."/>
            <person name="de Hoog S."/>
            <person name="Gorbushina A."/>
            <person name="Stielow B."/>
            <person name="Teixiera M."/>
            <person name="Abouelleil A."/>
            <person name="Chapman S.B."/>
            <person name="Priest M."/>
            <person name="Young S.K."/>
            <person name="Wortman J."/>
            <person name="Nusbaum C."/>
            <person name="Birren B."/>
        </authorList>
    </citation>
    <scope>NUCLEOTIDE SEQUENCE [LARGE SCALE GENOMIC DNA]</scope>
    <source>
        <strain evidence="7 8">CBS 27337</strain>
    </source>
</reference>
<dbReference type="GO" id="GO:0022857">
    <property type="term" value="F:transmembrane transporter activity"/>
    <property type="evidence" value="ECO:0007669"/>
    <property type="project" value="InterPro"/>
</dbReference>
<evidence type="ECO:0000256" key="2">
    <source>
        <dbReference type="ARBA" id="ARBA00022692"/>
    </source>
</evidence>
<dbReference type="AlphaFoldDB" id="A0A0D2FR90"/>
<feature type="transmembrane region" description="Helical" evidence="5">
    <location>
        <begin position="183"/>
        <end position="200"/>
    </location>
</feature>
<keyword evidence="4 5" id="KW-0472">Membrane</keyword>
<comment type="subcellular location">
    <subcellularLocation>
        <location evidence="1">Membrane</location>
        <topology evidence="1">Multi-pass membrane protein</topology>
    </subcellularLocation>
</comment>
<dbReference type="PANTHER" id="PTHR23502">
    <property type="entry name" value="MAJOR FACILITATOR SUPERFAMILY"/>
    <property type="match status" value="1"/>
</dbReference>
<accession>A0A0D2FR90</accession>
<dbReference type="SUPFAM" id="SSF103473">
    <property type="entry name" value="MFS general substrate transporter"/>
    <property type="match status" value="1"/>
</dbReference>
<evidence type="ECO:0000256" key="3">
    <source>
        <dbReference type="ARBA" id="ARBA00022989"/>
    </source>
</evidence>
<keyword evidence="8" id="KW-1185">Reference proteome</keyword>
<dbReference type="EMBL" id="KN846958">
    <property type="protein sequence ID" value="KIW69030.1"/>
    <property type="molecule type" value="Genomic_DNA"/>
</dbReference>
<dbReference type="Proteomes" id="UP000054266">
    <property type="component" value="Unassembled WGS sequence"/>
</dbReference>
<dbReference type="PANTHER" id="PTHR23502:SF178">
    <property type="entry name" value="TRANSPORTER, PUTATIVE (AFU_ORTHOLOGUE AFUA_2G02040)-RELATED"/>
    <property type="match status" value="1"/>
</dbReference>
<dbReference type="PROSITE" id="PS50850">
    <property type="entry name" value="MFS"/>
    <property type="match status" value="1"/>
</dbReference>
<feature type="transmembrane region" description="Helical" evidence="5">
    <location>
        <begin position="468"/>
        <end position="487"/>
    </location>
</feature>
<proteinExistence type="predicted"/>
<gene>
    <name evidence="7" type="ORF">PV04_04934</name>
</gene>
<feature type="transmembrane region" description="Helical" evidence="5">
    <location>
        <begin position="403"/>
        <end position="422"/>
    </location>
</feature>
<dbReference type="Pfam" id="PF07690">
    <property type="entry name" value="MFS_1"/>
    <property type="match status" value="1"/>
</dbReference>
<dbReference type="GO" id="GO:0005886">
    <property type="term" value="C:plasma membrane"/>
    <property type="evidence" value="ECO:0007669"/>
    <property type="project" value="TreeGrafter"/>
</dbReference>
<keyword evidence="2 5" id="KW-0812">Transmembrane</keyword>
<evidence type="ECO:0000313" key="8">
    <source>
        <dbReference type="Proteomes" id="UP000054266"/>
    </source>
</evidence>
<evidence type="ECO:0000256" key="5">
    <source>
        <dbReference type="SAM" id="Phobius"/>
    </source>
</evidence>
<organism evidence="7 8">
    <name type="scientific">Phialophora macrospora</name>
    <dbReference type="NCBI Taxonomy" id="1851006"/>
    <lineage>
        <taxon>Eukaryota</taxon>
        <taxon>Fungi</taxon>
        <taxon>Dikarya</taxon>
        <taxon>Ascomycota</taxon>
        <taxon>Pezizomycotina</taxon>
        <taxon>Eurotiomycetes</taxon>
        <taxon>Chaetothyriomycetidae</taxon>
        <taxon>Chaetothyriales</taxon>
        <taxon>Herpotrichiellaceae</taxon>
        <taxon>Phialophora</taxon>
    </lineage>
</organism>
<dbReference type="STRING" id="5601.A0A0D2FR90"/>
<feature type="domain" description="Major facilitator superfamily (MFS) profile" evidence="6">
    <location>
        <begin position="58"/>
        <end position="522"/>
    </location>
</feature>
<name>A0A0D2FR90_9EURO</name>
<feature type="transmembrane region" description="Helical" evidence="5">
    <location>
        <begin position="148"/>
        <end position="171"/>
    </location>
</feature>
<evidence type="ECO:0000256" key="1">
    <source>
        <dbReference type="ARBA" id="ARBA00004141"/>
    </source>
</evidence>
<feature type="transmembrane region" description="Helical" evidence="5">
    <location>
        <begin position="434"/>
        <end position="456"/>
    </location>
</feature>
<protein>
    <recommendedName>
        <fullName evidence="6">Major facilitator superfamily (MFS) profile domain-containing protein</fullName>
    </recommendedName>
</protein>
<feature type="transmembrane region" description="Helical" evidence="5">
    <location>
        <begin position="364"/>
        <end position="391"/>
    </location>
</feature>
<dbReference type="HOGENOM" id="CLU_008455_13_3_1"/>
<feature type="transmembrane region" description="Helical" evidence="5">
    <location>
        <begin position="100"/>
        <end position="117"/>
    </location>
</feature>
<dbReference type="InterPro" id="IPR011701">
    <property type="entry name" value="MFS"/>
</dbReference>
<feature type="transmembrane region" description="Helical" evidence="5">
    <location>
        <begin position="59"/>
        <end position="80"/>
    </location>
</feature>
<evidence type="ECO:0000256" key="4">
    <source>
        <dbReference type="ARBA" id="ARBA00023136"/>
    </source>
</evidence>
<keyword evidence="3 5" id="KW-1133">Transmembrane helix</keyword>
<feature type="transmembrane region" description="Helical" evidence="5">
    <location>
        <begin position="318"/>
        <end position="344"/>
    </location>
</feature>
<evidence type="ECO:0000313" key="7">
    <source>
        <dbReference type="EMBL" id="KIW69030.1"/>
    </source>
</evidence>